<evidence type="ECO:0000256" key="3">
    <source>
        <dbReference type="ARBA" id="ARBA00022692"/>
    </source>
</evidence>
<evidence type="ECO:0000313" key="13">
    <source>
        <dbReference type="EMBL" id="KAB1213048.1"/>
    </source>
</evidence>
<keyword evidence="8 13" id="KW-0675">Receptor</keyword>
<reference evidence="13 14" key="1">
    <citation type="journal article" date="2019" name="Plant Biotechnol. J.">
        <title>The red bayberry genome and genetic basis of sex determination.</title>
        <authorList>
            <person name="Jia H.M."/>
            <person name="Jia H.J."/>
            <person name="Cai Q.L."/>
            <person name="Wang Y."/>
            <person name="Zhao H.B."/>
            <person name="Yang W.F."/>
            <person name="Wang G.Y."/>
            <person name="Li Y.H."/>
            <person name="Zhan D.L."/>
            <person name="Shen Y.T."/>
            <person name="Niu Q.F."/>
            <person name="Chang L."/>
            <person name="Qiu J."/>
            <person name="Zhao L."/>
            <person name="Xie H.B."/>
            <person name="Fu W.Y."/>
            <person name="Jin J."/>
            <person name="Li X.W."/>
            <person name="Jiao Y."/>
            <person name="Zhou C.C."/>
            <person name="Tu T."/>
            <person name="Chai C.Y."/>
            <person name="Gao J.L."/>
            <person name="Fan L.J."/>
            <person name="van de Weg E."/>
            <person name="Wang J.Y."/>
            <person name="Gao Z.S."/>
        </authorList>
    </citation>
    <scope>NUCLEOTIDE SEQUENCE [LARGE SCALE GENOMIC DNA]</scope>
    <source>
        <tissue evidence="13">Leaves</tissue>
    </source>
</reference>
<dbReference type="Pfam" id="PF13855">
    <property type="entry name" value="LRR_8"/>
    <property type="match status" value="1"/>
</dbReference>
<dbReference type="FunFam" id="1.10.510.10:FF:000095">
    <property type="entry name" value="protein STRUBBELIG-RECEPTOR FAMILY 8"/>
    <property type="match status" value="1"/>
</dbReference>
<protein>
    <submittedName>
        <fullName evidence="13">Protein STRUBBELIG-RECEPTOR FAMILY 5</fullName>
    </submittedName>
</protein>
<dbReference type="FunFam" id="3.80.10.10:FF:000062">
    <property type="entry name" value="protein STRUBBELIG-RECEPTOR FAMILY 3"/>
    <property type="match status" value="1"/>
</dbReference>
<feature type="region of interest" description="Disordered" evidence="9">
    <location>
        <begin position="236"/>
        <end position="267"/>
    </location>
</feature>
<dbReference type="GO" id="GO:0016020">
    <property type="term" value="C:membrane"/>
    <property type="evidence" value="ECO:0007669"/>
    <property type="project" value="UniProtKB-SubCell"/>
</dbReference>
<dbReference type="Pfam" id="PF00560">
    <property type="entry name" value="LRR_1"/>
    <property type="match status" value="1"/>
</dbReference>
<feature type="region of interest" description="Disordered" evidence="9">
    <location>
        <begin position="321"/>
        <end position="346"/>
    </location>
</feature>
<dbReference type="InterPro" id="IPR001245">
    <property type="entry name" value="Ser-Thr/Tyr_kinase_cat_dom"/>
</dbReference>
<evidence type="ECO:0000256" key="8">
    <source>
        <dbReference type="ARBA" id="ARBA00023170"/>
    </source>
</evidence>
<evidence type="ECO:0000256" key="4">
    <source>
        <dbReference type="ARBA" id="ARBA00022729"/>
    </source>
</evidence>
<evidence type="ECO:0000256" key="11">
    <source>
        <dbReference type="SAM" id="SignalP"/>
    </source>
</evidence>
<dbReference type="Gene3D" id="1.10.510.10">
    <property type="entry name" value="Transferase(Phosphotransferase) domain 1"/>
    <property type="match status" value="1"/>
</dbReference>
<dbReference type="OrthoDB" id="4062651at2759"/>
<feature type="region of interest" description="Disordered" evidence="9">
    <location>
        <begin position="354"/>
        <end position="373"/>
    </location>
</feature>
<evidence type="ECO:0000256" key="2">
    <source>
        <dbReference type="ARBA" id="ARBA00022614"/>
    </source>
</evidence>
<feature type="chain" id="PRO_5025512421" evidence="11">
    <location>
        <begin position="24"/>
        <end position="700"/>
    </location>
</feature>
<dbReference type="Pfam" id="PF07714">
    <property type="entry name" value="PK_Tyr_Ser-Thr"/>
    <property type="match status" value="1"/>
</dbReference>
<organism evidence="13 14">
    <name type="scientific">Morella rubra</name>
    <name type="common">Chinese bayberry</name>
    <dbReference type="NCBI Taxonomy" id="262757"/>
    <lineage>
        <taxon>Eukaryota</taxon>
        <taxon>Viridiplantae</taxon>
        <taxon>Streptophyta</taxon>
        <taxon>Embryophyta</taxon>
        <taxon>Tracheophyta</taxon>
        <taxon>Spermatophyta</taxon>
        <taxon>Magnoliopsida</taxon>
        <taxon>eudicotyledons</taxon>
        <taxon>Gunneridae</taxon>
        <taxon>Pentapetalae</taxon>
        <taxon>rosids</taxon>
        <taxon>fabids</taxon>
        <taxon>Fagales</taxon>
        <taxon>Myricaceae</taxon>
        <taxon>Morella</taxon>
    </lineage>
</organism>
<dbReference type="Gene3D" id="3.30.200.20">
    <property type="entry name" value="Phosphorylase Kinase, domain 1"/>
    <property type="match status" value="1"/>
</dbReference>
<dbReference type="GO" id="GO:0004672">
    <property type="term" value="F:protein kinase activity"/>
    <property type="evidence" value="ECO:0007669"/>
    <property type="project" value="InterPro"/>
</dbReference>
<dbReference type="PROSITE" id="PS50011">
    <property type="entry name" value="PROTEIN_KINASE_DOM"/>
    <property type="match status" value="1"/>
</dbReference>
<sequence>MYNDNIVGLLFLYFGVLTSSVRSKTASPDVAALNVMYSSMKSPSLLTGWKSSGGDPCGDSWEGIECSGSSVTEINLSDCGLTGSMGYQLSSLTSVTNFDLSRNNLKGDIPYQLPPNAVHIDLSNNDFTGGVPYSISQMTDLQYLYLGHNQLNNQLSDMFGKLSKLKELDLSYNSLSGNLPQSFKSLSSLRKLNLENNQFSGPIDVLSDLPLMDLNVENNQFTGWIPDNLKNINLETGGNSWSSGSAPPAPGGTKHHAHQHSKKNNDGKSFKGGVAIAAIALGILALIGFLIALLSRRKSSPSSHFLDEERLSQHRSFTPLASQELPQDLHPNISKDFTEPKPLDRSSSIEMKALQKSPSLRLKHPPPFKQSYDENEFANRLNSKRSNSIRTSSYSLADLQLATGNFSAGRLLGEGSIGRVYRAKYADGKVLAVKKLNSSLFQGGRLEEFSEIFSIISRLHHPNIAELVGYCSEQGHNMLIYEYFRNGSLHDFLHMSDDYSKPLTWNTRVRITLGTARALEYLHEVCSPSLVHKNIKSSNILLDTDLNPRLSDSGFATFHQRTSENRNAGYNAPECTKPSAYTLKSEVFSFGVVMLELLTGRMPFDSSKPKSEQCLAQWATPQLHDIDALGRMVDPALRGLYPPKSLSRFADIIALCVQSEPEFRPPMSEVVQALVRLVQRSSINMSKELGASRRLDDYDS</sequence>
<keyword evidence="2" id="KW-0433">Leucine-rich repeat</keyword>
<dbReference type="InterPro" id="IPR013210">
    <property type="entry name" value="LRR_N_plant-typ"/>
</dbReference>
<evidence type="ECO:0000259" key="12">
    <source>
        <dbReference type="PROSITE" id="PS50011"/>
    </source>
</evidence>
<evidence type="ECO:0000256" key="1">
    <source>
        <dbReference type="ARBA" id="ARBA00004370"/>
    </source>
</evidence>
<dbReference type="EMBL" id="RXIC02000023">
    <property type="protein sequence ID" value="KAB1213048.1"/>
    <property type="molecule type" value="Genomic_DNA"/>
</dbReference>
<comment type="subcellular location">
    <subcellularLocation>
        <location evidence="1">Membrane</location>
    </subcellularLocation>
</comment>
<name>A0A6A1VMP6_9ROSI</name>
<keyword evidence="7 10" id="KW-0472">Membrane</keyword>
<keyword evidence="14" id="KW-1185">Reference proteome</keyword>
<evidence type="ECO:0000256" key="10">
    <source>
        <dbReference type="SAM" id="Phobius"/>
    </source>
</evidence>
<dbReference type="AlphaFoldDB" id="A0A6A1VMP6"/>
<evidence type="ECO:0000256" key="9">
    <source>
        <dbReference type="SAM" id="MobiDB-lite"/>
    </source>
</evidence>
<dbReference type="FunFam" id="3.30.200.20:FF:000125">
    <property type="entry name" value="Protein STRUBBELIG-RECEPTOR FAMILY 8"/>
    <property type="match status" value="1"/>
</dbReference>
<accession>A0A6A1VMP6</accession>
<comment type="caution">
    <text evidence="13">The sequence shown here is derived from an EMBL/GenBank/DDBJ whole genome shotgun (WGS) entry which is preliminary data.</text>
</comment>
<feature type="domain" description="Protein kinase" evidence="12">
    <location>
        <begin position="406"/>
        <end position="677"/>
    </location>
</feature>
<dbReference type="InterPro" id="IPR032675">
    <property type="entry name" value="LRR_dom_sf"/>
</dbReference>
<keyword evidence="3 10" id="KW-0812">Transmembrane</keyword>
<evidence type="ECO:0000256" key="7">
    <source>
        <dbReference type="ARBA" id="ARBA00023136"/>
    </source>
</evidence>
<feature type="transmembrane region" description="Helical" evidence="10">
    <location>
        <begin position="272"/>
        <end position="294"/>
    </location>
</feature>
<dbReference type="InterPro" id="IPR011009">
    <property type="entry name" value="Kinase-like_dom_sf"/>
</dbReference>
<dbReference type="Pfam" id="PF08263">
    <property type="entry name" value="LRRNT_2"/>
    <property type="match status" value="1"/>
</dbReference>
<gene>
    <name evidence="13" type="ORF">CJ030_MR5G018719</name>
</gene>
<dbReference type="PROSITE" id="PS51450">
    <property type="entry name" value="LRR"/>
    <property type="match status" value="1"/>
</dbReference>
<dbReference type="InterPro" id="IPR000719">
    <property type="entry name" value="Prot_kinase_dom"/>
</dbReference>
<feature type="compositionally biased region" description="Basic residues" evidence="9">
    <location>
        <begin position="253"/>
        <end position="262"/>
    </location>
</feature>
<evidence type="ECO:0000256" key="6">
    <source>
        <dbReference type="ARBA" id="ARBA00022989"/>
    </source>
</evidence>
<dbReference type="InterPro" id="IPR001611">
    <property type="entry name" value="Leu-rich_rpt"/>
</dbReference>
<dbReference type="SUPFAM" id="SSF52058">
    <property type="entry name" value="L domain-like"/>
    <property type="match status" value="1"/>
</dbReference>
<dbReference type="InterPro" id="IPR003591">
    <property type="entry name" value="Leu-rich_rpt_typical-subtyp"/>
</dbReference>
<feature type="signal peptide" evidence="11">
    <location>
        <begin position="1"/>
        <end position="23"/>
    </location>
</feature>
<dbReference type="GO" id="GO:0005524">
    <property type="term" value="F:ATP binding"/>
    <property type="evidence" value="ECO:0007669"/>
    <property type="project" value="InterPro"/>
</dbReference>
<keyword evidence="6 10" id="KW-1133">Transmembrane helix</keyword>
<dbReference type="PANTHER" id="PTHR48007">
    <property type="entry name" value="LEUCINE-RICH REPEAT RECEPTOR-LIKE PROTEIN KINASE PXC1"/>
    <property type="match status" value="1"/>
</dbReference>
<dbReference type="Proteomes" id="UP000516437">
    <property type="component" value="Chromosome 5"/>
</dbReference>
<keyword evidence="5" id="KW-0677">Repeat</keyword>
<evidence type="ECO:0000313" key="14">
    <source>
        <dbReference type="Proteomes" id="UP000516437"/>
    </source>
</evidence>
<dbReference type="SUPFAM" id="SSF56112">
    <property type="entry name" value="Protein kinase-like (PK-like)"/>
    <property type="match status" value="1"/>
</dbReference>
<proteinExistence type="predicted"/>
<keyword evidence="4 11" id="KW-0732">Signal</keyword>
<dbReference type="PANTHER" id="PTHR48007:SF13">
    <property type="entry name" value="PROTEIN STRUBBELIG-RECEPTOR FAMILY 4"/>
    <property type="match status" value="1"/>
</dbReference>
<dbReference type="InterPro" id="IPR046959">
    <property type="entry name" value="PRK1-6/SRF4-like"/>
</dbReference>
<dbReference type="SMART" id="SM00369">
    <property type="entry name" value="LRR_TYP"/>
    <property type="match status" value="4"/>
</dbReference>
<evidence type="ECO:0000256" key="5">
    <source>
        <dbReference type="ARBA" id="ARBA00022737"/>
    </source>
</evidence>
<dbReference type="Gene3D" id="3.80.10.10">
    <property type="entry name" value="Ribonuclease Inhibitor"/>
    <property type="match status" value="2"/>
</dbReference>